<gene>
    <name evidence="2" type="ORF">K469DRAFT_782105</name>
</gene>
<reference evidence="2" key="1">
    <citation type="journal article" date="2020" name="Stud. Mycol.">
        <title>101 Dothideomycetes genomes: a test case for predicting lifestyles and emergence of pathogens.</title>
        <authorList>
            <person name="Haridas S."/>
            <person name="Albert R."/>
            <person name="Binder M."/>
            <person name="Bloem J."/>
            <person name="Labutti K."/>
            <person name="Salamov A."/>
            <person name="Andreopoulos B."/>
            <person name="Baker S."/>
            <person name="Barry K."/>
            <person name="Bills G."/>
            <person name="Bluhm B."/>
            <person name="Cannon C."/>
            <person name="Castanera R."/>
            <person name="Culley D."/>
            <person name="Daum C."/>
            <person name="Ezra D."/>
            <person name="Gonzalez J."/>
            <person name="Henrissat B."/>
            <person name="Kuo A."/>
            <person name="Liang C."/>
            <person name="Lipzen A."/>
            <person name="Lutzoni F."/>
            <person name="Magnuson J."/>
            <person name="Mondo S."/>
            <person name="Nolan M."/>
            <person name="Ohm R."/>
            <person name="Pangilinan J."/>
            <person name="Park H.-J."/>
            <person name="Ramirez L."/>
            <person name="Alfaro M."/>
            <person name="Sun H."/>
            <person name="Tritt A."/>
            <person name="Yoshinaga Y."/>
            <person name="Zwiers L.-H."/>
            <person name="Turgeon B."/>
            <person name="Goodwin S."/>
            <person name="Spatafora J."/>
            <person name="Crous P."/>
            <person name="Grigoriev I."/>
        </authorList>
    </citation>
    <scope>NUCLEOTIDE SEQUENCE</scope>
    <source>
        <strain evidence="2">CBS 207.26</strain>
    </source>
</reference>
<evidence type="ECO:0000256" key="1">
    <source>
        <dbReference type="SAM" id="Coils"/>
    </source>
</evidence>
<protein>
    <submittedName>
        <fullName evidence="2">Uncharacterized protein</fullName>
    </submittedName>
</protein>
<accession>A0A6A6ERF5</accession>
<evidence type="ECO:0000313" key="2">
    <source>
        <dbReference type="EMBL" id="KAF2193861.1"/>
    </source>
</evidence>
<name>A0A6A6ERF5_9PEZI</name>
<dbReference type="InterPro" id="IPR021109">
    <property type="entry name" value="Peptidase_aspartic_dom_sf"/>
</dbReference>
<dbReference type="CDD" id="cd00303">
    <property type="entry name" value="retropepsin_like"/>
    <property type="match status" value="1"/>
</dbReference>
<keyword evidence="1" id="KW-0175">Coiled coil</keyword>
<feature type="coiled-coil region" evidence="1">
    <location>
        <begin position="261"/>
        <end position="288"/>
    </location>
</feature>
<proteinExistence type="predicted"/>
<dbReference type="Proteomes" id="UP000800200">
    <property type="component" value="Unassembled WGS sequence"/>
</dbReference>
<dbReference type="Gene3D" id="2.40.70.10">
    <property type="entry name" value="Acid Proteases"/>
    <property type="match status" value="1"/>
</dbReference>
<evidence type="ECO:0000313" key="3">
    <source>
        <dbReference type="Proteomes" id="UP000800200"/>
    </source>
</evidence>
<dbReference type="OrthoDB" id="3962484at2759"/>
<feature type="non-terminal residue" evidence="2">
    <location>
        <position position="1"/>
    </location>
</feature>
<dbReference type="AlphaFoldDB" id="A0A6A6ERF5"/>
<organism evidence="2 3">
    <name type="scientific">Zopfia rhizophila CBS 207.26</name>
    <dbReference type="NCBI Taxonomy" id="1314779"/>
    <lineage>
        <taxon>Eukaryota</taxon>
        <taxon>Fungi</taxon>
        <taxon>Dikarya</taxon>
        <taxon>Ascomycota</taxon>
        <taxon>Pezizomycotina</taxon>
        <taxon>Dothideomycetes</taxon>
        <taxon>Dothideomycetes incertae sedis</taxon>
        <taxon>Zopfiaceae</taxon>
        <taxon>Zopfia</taxon>
    </lineage>
</organism>
<keyword evidence="3" id="KW-1185">Reference proteome</keyword>
<sequence length="297" mass="33580">LSDIIGGPAFTIKCRIALDGVAINVSGLLDTGAGGTVFVHPRLHQVVKERLKPTFYRSRKSIPVAGHNNRQTGVVNQFFLAQLVIDERRTTTWFIFCDTGRHDLIIGRKWFESTKAMPDPLNQQIVWPDDAKIDAKRDIVIPHSAFTRPTIDLAHQKDADRRDKLLEVATIEPLLKQQASVTFTPIRTSWQMDQRDNLRKMDEQLYPLLPVKTPPTIRRKRTGPTQRSGVGIDLALLKGQSFLHGAKRKGVVIGATSLYEIDQLINDRRQENALKDDAEELRELIKEKLPIAQSDLD</sequence>
<dbReference type="EMBL" id="ML994612">
    <property type="protein sequence ID" value="KAF2193861.1"/>
    <property type="molecule type" value="Genomic_DNA"/>
</dbReference>